<feature type="transmembrane region" description="Helical" evidence="1">
    <location>
        <begin position="37"/>
        <end position="57"/>
    </location>
</feature>
<sequence length="67" mass="7317">MKNDSIPLGFLIHAGVYLAVVGLCAALALSHDPPRHWFVWVAAGWGIGLGAHALAVWRCRARRRARS</sequence>
<keyword evidence="4" id="KW-1185">Reference proteome</keyword>
<gene>
    <name evidence="3" type="ORF">AUC70_02165</name>
</gene>
<dbReference type="InterPro" id="IPR025698">
    <property type="entry name" value="2TM_dom"/>
</dbReference>
<feature type="domain" description="2TM" evidence="2">
    <location>
        <begin position="9"/>
        <end position="58"/>
    </location>
</feature>
<evidence type="ECO:0000256" key="1">
    <source>
        <dbReference type="SAM" id="Phobius"/>
    </source>
</evidence>
<dbReference type="Proteomes" id="UP000094172">
    <property type="component" value="Unassembled WGS sequence"/>
</dbReference>
<evidence type="ECO:0000259" key="2">
    <source>
        <dbReference type="Pfam" id="PF13239"/>
    </source>
</evidence>
<feature type="transmembrane region" description="Helical" evidence="1">
    <location>
        <begin position="7"/>
        <end position="31"/>
    </location>
</feature>
<accession>A0A1E3VQB9</accession>
<proteinExistence type="predicted"/>
<keyword evidence="1" id="KW-1133">Transmembrane helix</keyword>
<dbReference type="Pfam" id="PF13239">
    <property type="entry name" value="2TM"/>
    <property type="match status" value="1"/>
</dbReference>
<keyword evidence="1" id="KW-0472">Membrane</keyword>
<evidence type="ECO:0000313" key="4">
    <source>
        <dbReference type="Proteomes" id="UP000094172"/>
    </source>
</evidence>
<dbReference type="RefSeq" id="WP_069443907.1">
    <property type="nucleotide sequence ID" value="NZ_LPWE01000010.1"/>
</dbReference>
<dbReference type="EMBL" id="LPWE01000010">
    <property type="protein sequence ID" value="ODR95712.1"/>
    <property type="molecule type" value="Genomic_DNA"/>
</dbReference>
<comment type="caution">
    <text evidence="3">The sequence shown here is derived from an EMBL/GenBank/DDBJ whole genome shotgun (WGS) entry which is preliminary data.</text>
</comment>
<protein>
    <recommendedName>
        <fullName evidence="2">2TM domain-containing protein</fullName>
    </recommendedName>
</protein>
<keyword evidence="1" id="KW-0812">Transmembrane</keyword>
<dbReference type="STRING" id="1774970.AUC70_02165"/>
<organism evidence="3 4">
    <name type="scientific">Methyloceanibacter stevinii</name>
    <dbReference type="NCBI Taxonomy" id="1774970"/>
    <lineage>
        <taxon>Bacteria</taxon>
        <taxon>Pseudomonadati</taxon>
        <taxon>Pseudomonadota</taxon>
        <taxon>Alphaproteobacteria</taxon>
        <taxon>Hyphomicrobiales</taxon>
        <taxon>Hyphomicrobiaceae</taxon>
        <taxon>Methyloceanibacter</taxon>
    </lineage>
</organism>
<reference evidence="3 4" key="1">
    <citation type="journal article" date="2016" name="Environ. Microbiol.">
        <title>New Methyloceanibacter diversity from North Sea sediments includes methanotroph containing solely the soluble methane monooxygenase.</title>
        <authorList>
            <person name="Vekeman B."/>
            <person name="Kerckhof F.M."/>
            <person name="Cremers G."/>
            <person name="de Vos P."/>
            <person name="Vandamme P."/>
            <person name="Boon N."/>
            <person name="Op den Camp H.J."/>
            <person name="Heylen K."/>
        </authorList>
    </citation>
    <scope>NUCLEOTIDE SEQUENCE [LARGE SCALE GENOMIC DNA]</scope>
    <source>
        <strain evidence="3 4">R-67176</strain>
    </source>
</reference>
<evidence type="ECO:0000313" key="3">
    <source>
        <dbReference type="EMBL" id="ODR95712.1"/>
    </source>
</evidence>
<dbReference type="AlphaFoldDB" id="A0A1E3VQB9"/>
<name>A0A1E3VQB9_9HYPH</name>